<accession>A0ABN6LCU7</accession>
<geneLocation type="plasmid" evidence="1 2">
    <name>pPP1</name>
</geneLocation>
<keyword evidence="1" id="KW-0614">Plasmid</keyword>
<gene>
    <name evidence="1" type="ORF">PEPS_32850</name>
</gene>
<protein>
    <submittedName>
        <fullName evidence="1">Uncharacterized protein</fullName>
    </submittedName>
</protein>
<keyword evidence="2" id="KW-1185">Reference proteome</keyword>
<evidence type="ECO:0000313" key="2">
    <source>
        <dbReference type="Proteomes" id="UP001354989"/>
    </source>
</evidence>
<dbReference type="Proteomes" id="UP001354989">
    <property type="component" value="Plasmid pPP1"/>
</dbReference>
<name>A0ABN6LCU7_9BACT</name>
<organism evidence="1 2">
    <name type="scientific">Persicobacter psychrovividus</name>
    <dbReference type="NCBI Taxonomy" id="387638"/>
    <lineage>
        <taxon>Bacteria</taxon>
        <taxon>Pseudomonadati</taxon>
        <taxon>Bacteroidota</taxon>
        <taxon>Cytophagia</taxon>
        <taxon>Cytophagales</taxon>
        <taxon>Persicobacteraceae</taxon>
        <taxon>Persicobacter</taxon>
    </lineage>
</organism>
<dbReference type="EMBL" id="AP025293">
    <property type="protein sequence ID" value="BDD01005.1"/>
    <property type="molecule type" value="Genomic_DNA"/>
</dbReference>
<evidence type="ECO:0000313" key="1">
    <source>
        <dbReference type="EMBL" id="BDD01005.1"/>
    </source>
</evidence>
<dbReference type="RefSeq" id="WP_338398214.1">
    <property type="nucleotide sequence ID" value="NZ_AP025293.1"/>
</dbReference>
<proteinExistence type="predicted"/>
<reference evidence="1 2" key="1">
    <citation type="submission" date="2021-12" db="EMBL/GenBank/DDBJ databases">
        <title>Genome sequencing of bacteria with rrn-lacking chromosome and rrn-plasmid.</title>
        <authorList>
            <person name="Anda M."/>
            <person name="Iwasaki W."/>
        </authorList>
    </citation>
    <scope>NUCLEOTIDE SEQUENCE [LARGE SCALE GENOMIC DNA]</scope>
    <source>
        <strain evidence="1 2">NBRC 101262</strain>
        <plasmid evidence="1 2">pPP1</plasmid>
    </source>
</reference>
<dbReference type="PROSITE" id="PS51257">
    <property type="entry name" value="PROKAR_LIPOPROTEIN"/>
    <property type="match status" value="1"/>
</dbReference>
<sequence>MKKFIALALTSCGFGFSSCSTEQAPMVHPPMNRDFPVELNISIEGINQSPDTLEIPSHWSTRTEYHLAGDLIFNQQGYDQVQTLTKSHMSEFQGIKLLFQSPASTFSLQNISAEINGQFVQELNAYDQPNFRLFSISSINELLSEPTPFTAKMGTTTTIAQTVNIMSETSEIVAEDWGTVEGRLAKFTEGTLYPFDGADTHAEIAMVNQQAYLKLSIDENGASGQSFDIQTSSNTDSWTFLERITLKAKPGFSHYHRFSDATLQMIQDLQRQGRTIRITHPDFKQEMTFPTVTGA</sequence>